<dbReference type="NCBIfam" id="TIGR00045">
    <property type="entry name" value="glycerate kinase"/>
    <property type="match status" value="1"/>
</dbReference>
<evidence type="ECO:0000256" key="1">
    <source>
        <dbReference type="ARBA" id="ARBA00006284"/>
    </source>
</evidence>
<evidence type="ECO:0000313" key="6">
    <source>
        <dbReference type="Proteomes" id="UP001344632"/>
    </source>
</evidence>
<dbReference type="InterPro" id="IPR004381">
    <property type="entry name" value="Glycerate_kinase"/>
</dbReference>
<dbReference type="EMBL" id="JARLKZ010000036">
    <property type="protein sequence ID" value="MEC0244184.1"/>
    <property type="molecule type" value="Genomic_DNA"/>
</dbReference>
<dbReference type="InterPro" id="IPR018197">
    <property type="entry name" value="Glycerate_kinase_RE-like"/>
</dbReference>
<dbReference type="InterPro" id="IPR036129">
    <property type="entry name" value="Glycerate_kinase_sf"/>
</dbReference>
<dbReference type="Proteomes" id="UP001344632">
    <property type="component" value="Unassembled WGS sequence"/>
</dbReference>
<keyword evidence="6" id="KW-1185">Reference proteome</keyword>
<name>A0ABU6GXU9_9BACL</name>
<evidence type="ECO:0000256" key="4">
    <source>
        <dbReference type="PIRNR" id="PIRNR006078"/>
    </source>
</evidence>
<organism evidence="5 6">
    <name type="scientific">Paenibacillus dokdonensis</name>
    <dbReference type="NCBI Taxonomy" id="2567944"/>
    <lineage>
        <taxon>Bacteria</taxon>
        <taxon>Bacillati</taxon>
        <taxon>Bacillota</taxon>
        <taxon>Bacilli</taxon>
        <taxon>Bacillales</taxon>
        <taxon>Paenibacillaceae</taxon>
        <taxon>Paenibacillus</taxon>
    </lineage>
</organism>
<comment type="caution">
    <text evidence="5">The sequence shown here is derived from an EMBL/GenBank/DDBJ whole genome shotgun (WGS) entry which is preliminary data.</text>
</comment>
<dbReference type="PANTHER" id="PTHR21599">
    <property type="entry name" value="GLYCERATE KINASE"/>
    <property type="match status" value="1"/>
</dbReference>
<keyword evidence="3 4" id="KW-0418">Kinase</keyword>
<evidence type="ECO:0000313" key="5">
    <source>
        <dbReference type="EMBL" id="MEC0244184.1"/>
    </source>
</evidence>
<dbReference type="Gene3D" id="3.40.50.10350">
    <property type="entry name" value="Glycerate kinase, domain 1"/>
    <property type="match status" value="1"/>
</dbReference>
<comment type="similarity">
    <text evidence="1 4">Belongs to the glycerate kinase type-1 family.</text>
</comment>
<dbReference type="RefSeq" id="WP_326091823.1">
    <property type="nucleotide sequence ID" value="NZ_JARLKZ010000036.1"/>
</dbReference>
<dbReference type="InterPro" id="IPR018193">
    <property type="entry name" value="Glyc_kinase_flavodox-like_fold"/>
</dbReference>
<protein>
    <submittedName>
        <fullName evidence="5">Glycerate kinase</fullName>
    </submittedName>
</protein>
<dbReference type="PIRSF" id="PIRSF006078">
    <property type="entry name" value="GlxK"/>
    <property type="match status" value="1"/>
</dbReference>
<sequence length="381" mass="39434">MNKEMVIVLAPDSFKESMTAKQACEAMERGILKVNPSVRCVHVPMADGGEGTMQSLVDATGGIIHSLMVKGPLGNQVEAFYGITGDGKTGVLEMASASGISLVPVSERNPMLASTYGTGQLIHAALDHGVDKLLIGIGGSATNDGGAGAIQALGGRLLNEEGKELGPGGGDLGKLSRIDMSGLDPRIANVQIEIACDVTNPLCGPSGASHVFGPQKGATPEMTAELDANLLHYADVIKSQLNKDIVNIPGAGAAGGLGAGLMVFLNGVLKKGIDLVIEYTGLEEIAKQADMVWTGEGSIDYQTQFGKTPLGVAMIAQKLNKPVIAFAGRIGDGIETLYGQGIDAIFGIIPGASTLEEALQHGPTNMERSSENVMRLMIAMK</sequence>
<dbReference type="Pfam" id="PF02595">
    <property type="entry name" value="Gly_kinase"/>
    <property type="match status" value="1"/>
</dbReference>
<keyword evidence="2 4" id="KW-0808">Transferase</keyword>
<evidence type="ECO:0000256" key="2">
    <source>
        <dbReference type="ARBA" id="ARBA00022679"/>
    </source>
</evidence>
<reference evidence="5 6" key="1">
    <citation type="submission" date="2023-03" db="EMBL/GenBank/DDBJ databases">
        <title>Bacillus Genome Sequencing.</title>
        <authorList>
            <person name="Dunlap C."/>
        </authorList>
    </citation>
    <scope>NUCLEOTIDE SEQUENCE [LARGE SCALE GENOMIC DNA]</scope>
    <source>
        <strain evidence="5 6">BD-525</strain>
    </source>
</reference>
<dbReference type="GO" id="GO:0016301">
    <property type="term" value="F:kinase activity"/>
    <property type="evidence" value="ECO:0007669"/>
    <property type="project" value="UniProtKB-KW"/>
</dbReference>
<dbReference type="SUPFAM" id="SSF110738">
    <property type="entry name" value="Glycerate kinase I"/>
    <property type="match status" value="1"/>
</dbReference>
<dbReference type="Gene3D" id="3.90.1510.10">
    <property type="entry name" value="Glycerate kinase, domain 2"/>
    <property type="match status" value="1"/>
</dbReference>
<evidence type="ECO:0000256" key="3">
    <source>
        <dbReference type="ARBA" id="ARBA00022777"/>
    </source>
</evidence>
<gene>
    <name evidence="5" type="ORF">P4H66_30695</name>
</gene>
<dbReference type="PANTHER" id="PTHR21599:SF0">
    <property type="entry name" value="GLYCERATE KINASE"/>
    <property type="match status" value="1"/>
</dbReference>
<accession>A0ABU6GXU9</accession>
<proteinExistence type="inferred from homology"/>